<proteinExistence type="inferred from homology"/>
<dbReference type="PIRSF" id="PIRSF002703">
    <property type="entry name" value="Thaumatin"/>
    <property type="match status" value="1"/>
</dbReference>
<feature type="disulfide bond" evidence="3">
    <location>
        <begin position="167"/>
        <end position="176"/>
    </location>
</feature>
<reference evidence="5" key="1">
    <citation type="submission" date="2025-08" db="UniProtKB">
        <authorList>
            <consortium name="RefSeq"/>
        </authorList>
    </citation>
    <scope>IDENTIFICATION</scope>
</reference>
<dbReference type="PRINTS" id="PR00347">
    <property type="entry name" value="THAUMATIN"/>
</dbReference>
<dbReference type="SUPFAM" id="SSF49870">
    <property type="entry name" value="Osmotin, thaumatin-like protein"/>
    <property type="match status" value="1"/>
</dbReference>
<evidence type="ECO:0000313" key="4">
    <source>
        <dbReference type="Proteomes" id="UP001515500"/>
    </source>
</evidence>
<sequence>MEFSESVTSKYPLVFPLILPLSYAAHFDIVNQYSYTVWATTVPGGGRQLNNDETWTIKVNANTTDGYVWARTGYNCDSSSHGSCETSGCNGLLQCQCYDQPPNTLAEFTLNQFQNLDFIDNSLVDGFNVPMDFSPTGGCERGIWCSADINGQWSAVLKDPGGCNNPCTVIKIDEYCSNSGSYQPTNYSIFYKGLCLDAYSYPKGDQNTKVVFNCSGGTNYKIVFCP</sequence>
<evidence type="ECO:0000256" key="2">
    <source>
        <dbReference type="ARBA" id="ARBA00023157"/>
    </source>
</evidence>
<dbReference type="InterPro" id="IPR001938">
    <property type="entry name" value="Thaumatin"/>
</dbReference>
<name>A0AB40CLU5_DIOCR</name>
<dbReference type="Pfam" id="PF00314">
    <property type="entry name" value="Thaumatin"/>
    <property type="match status" value="1"/>
</dbReference>
<comment type="similarity">
    <text evidence="1">Belongs to the thaumatin family.</text>
</comment>
<dbReference type="PANTHER" id="PTHR31048">
    <property type="entry name" value="OS03G0233200 PROTEIN"/>
    <property type="match status" value="1"/>
</dbReference>
<dbReference type="FunFam" id="2.60.110.10:FF:000003">
    <property type="entry name" value="Thaumatin I"/>
    <property type="match status" value="1"/>
</dbReference>
<dbReference type="Gene3D" id="2.60.110.10">
    <property type="entry name" value="Thaumatin"/>
    <property type="match status" value="1"/>
</dbReference>
<dbReference type="InterPro" id="IPR037176">
    <property type="entry name" value="Osmotin/thaumatin-like_sf"/>
</dbReference>
<dbReference type="PROSITE" id="PS51367">
    <property type="entry name" value="THAUMATIN_2"/>
    <property type="match status" value="1"/>
</dbReference>
<protein>
    <submittedName>
        <fullName evidence="5">Protein P21-like</fullName>
    </submittedName>
</protein>
<organism evidence="4 5">
    <name type="scientific">Dioscorea cayennensis subsp. rotundata</name>
    <name type="common">White Guinea yam</name>
    <name type="synonym">Dioscorea rotundata</name>
    <dbReference type="NCBI Taxonomy" id="55577"/>
    <lineage>
        <taxon>Eukaryota</taxon>
        <taxon>Viridiplantae</taxon>
        <taxon>Streptophyta</taxon>
        <taxon>Embryophyta</taxon>
        <taxon>Tracheophyta</taxon>
        <taxon>Spermatophyta</taxon>
        <taxon>Magnoliopsida</taxon>
        <taxon>Liliopsida</taxon>
        <taxon>Dioscoreales</taxon>
        <taxon>Dioscoreaceae</taxon>
        <taxon>Dioscorea</taxon>
    </lineage>
</organism>
<dbReference type="CDD" id="cd09217">
    <property type="entry name" value="TLP-P"/>
    <property type="match status" value="1"/>
</dbReference>
<dbReference type="RefSeq" id="XP_039140871.1">
    <property type="nucleotide sequence ID" value="XM_039284937.1"/>
</dbReference>
<evidence type="ECO:0000313" key="5">
    <source>
        <dbReference type="RefSeq" id="XP_039140871.1"/>
    </source>
</evidence>
<accession>A0AB40CLU5</accession>
<dbReference type="GeneID" id="120278041"/>
<evidence type="ECO:0000256" key="3">
    <source>
        <dbReference type="PIRSR" id="PIRSR002703-1"/>
    </source>
</evidence>
<dbReference type="AlphaFoldDB" id="A0AB40CLU5"/>
<evidence type="ECO:0000256" key="1">
    <source>
        <dbReference type="ARBA" id="ARBA00010607"/>
    </source>
</evidence>
<keyword evidence="2 3" id="KW-1015">Disulfide bond</keyword>
<keyword evidence="4" id="KW-1185">Reference proteome</keyword>
<feature type="disulfide bond" evidence="3">
    <location>
        <begin position="89"/>
        <end position="95"/>
    </location>
</feature>
<feature type="disulfide bond" evidence="3">
    <location>
        <begin position="145"/>
        <end position="195"/>
    </location>
</feature>
<dbReference type="SMART" id="SM00205">
    <property type="entry name" value="THN"/>
    <property type="match status" value="1"/>
</dbReference>
<dbReference type="Proteomes" id="UP001515500">
    <property type="component" value="Chromosome 15"/>
</dbReference>
<gene>
    <name evidence="5" type="primary">LOC120278041</name>
</gene>